<protein>
    <recommendedName>
        <fullName evidence="1">PSMD12/CSN4-like N-terminal domain-containing protein</fullName>
    </recommendedName>
</protein>
<evidence type="ECO:0000313" key="3">
    <source>
        <dbReference type="Proteomes" id="UP000265566"/>
    </source>
</evidence>
<feature type="domain" description="PSMD12/CSN4-like N-terminal" evidence="1">
    <location>
        <begin position="49"/>
        <end position="117"/>
    </location>
</feature>
<sequence length="135" mass="15314">MLWLMFSNGMLHILSRGNPSPSSLSRKLSHVYLLGRYMLGLRKLGWSRSLPRLRKNMRPIAEAVDLIQEIAVETLGTMTKTKGTTFILKQVRLRLDFPDQACIQIFSRRISPRVIDVGAIKEEKKGCIASGTSWN</sequence>
<reference evidence="3" key="1">
    <citation type="journal article" date="2018" name="Nat. Plants">
        <title>Whole-genome landscape of Medicago truncatula symbiotic genes.</title>
        <authorList>
            <person name="Pecrix Y."/>
            <person name="Staton S.E."/>
            <person name="Sallet E."/>
            <person name="Lelandais-Briere C."/>
            <person name="Moreau S."/>
            <person name="Carrere S."/>
            <person name="Blein T."/>
            <person name="Jardinaud M.F."/>
            <person name="Latrasse D."/>
            <person name="Zouine M."/>
            <person name="Zahm M."/>
            <person name="Kreplak J."/>
            <person name="Mayjonade B."/>
            <person name="Satge C."/>
            <person name="Perez M."/>
            <person name="Cauet S."/>
            <person name="Marande W."/>
            <person name="Chantry-Darmon C."/>
            <person name="Lopez-Roques C."/>
            <person name="Bouchez O."/>
            <person name="Berard A."/>
            <person name="Debelle F."/>
            <person name="Munos S."/>
            <person name="Bendahmane A."/>
            <person name="Berges H."/>
            <person name="Niebel A."/>
            <person name="Buitink J."/>
            <person name="Frugier F."/>
            <person name="Benhamed M."/>
            <person name="Crespi M."/>
            <person name="Gouzy J."/>
            <person name="Gamas P."/>
        </authorList>
    </citation>
    <scope>NUCLEOTIDE SEQUENCE [LARGE SCALE GENOMIC DNA]</scope>
    <source>
        <strain evidence="3">cv. Jemalong A17</strain>
    </source>
</reference>
<dbReference type="EMBL" id="PSQE01000005">
    <property type="protein sequence ID" value="RHN56595.1"/>
    <property type="molecule type" value="Genomic_DNA"/>
</dbReference>
<gene>
    <name evidence="2" type="ORF">MtrunA17_Chr5g0431161</name>
</gene>
<dbReference type="InterPro" id="IPR054559">
    <property type="entry name" value="PSMD12-CSN4-like_N"/>
</dbReference>
<organism evidence="2 3">
    <name type="scientific">Medicago truncatula</name>
    <name type="common">Barrel medic</name>
    <name type="synonym">Medicago tribuloides</name>
    <dbReference type="NCBI Taxonomy" id="3880"/>
    <lineage>
        <taxon>Eukaryota</taxon>
        <taxon>Viridiplantae</taxon>
        <taxon>Streptophyta</taxon>
        <taxon>Embryophyta</taxon>
        <taxon>Tracheophyta</taxon>
        <taxon>Spermatophyta</taxon>
        <taxon>Magnoliopsida</taxon>
        <taxon>eudicotyledons</taxon>
        <taxon>Gunneridae</taxon>
        <taxon>Pentapetalae</taxon>
        <taxon>rosids</taxon>
        <taxon>fabids</taxon>
        <taxon>Fabales</taxon>
        <taxon>Fabaceae</taxon>
        <taxon>Papilionoideae</taxon>
        <taxon>50 kb inversion clade</taxon>
        <taxon>NPAAA clade</taxon>
        <taxon>Hologalegina</taxon>
        <taxon>IRL clade</taxon>
        <taxon>Trifolieae</taxon>
        <taxon>Medicago</taxon>
    </lineage>
</organism>
<dbReference type="Pfam" id="PF22241">
    <property type="entry name" value="PSMD12-CSN4_N"/>
    <property type="match status" value="1"/>
</dbReference>
<accession>A0A396HYV6</accession>
<dbReference type="AlphaFoldDB" id="A0A396HYV6"/>
<comment type="caution">
    <text evidence="2">The sequence shown here is derived from an EMBL/GenBank/DDBJ whole genome shotgun (WGS) entry which is preliminary data.</text>
</comment>
<evidence type="ECO:0000259" key="1">
    <source>
        <dbReference type="Pfam" id="PF22241"/>
    </source>
</evidence>
<proteinExistence type="predicted"/>
<evidence type="ECO:0000313" key="2">
    <source>
        <dbReference type="EMBL" id="RHN56595.1"/>
    </source>
</evidence>
<name>A0A396HYV6_MEDTR</name>
<dbReference type="Gramene" id="rna32025">
    <property type="protein sequence ID" value="RHN56595.1"/>
    <property type="gene ID" value="gene32025"/>
</dbReference>
<dbReference type="Proteomes" id="UP000265566">
    <property type="component" value="Chromosome 5"/>
</dbReference>